<sequence length="766" mass="85138">MLTKILNVEGVGLLRRANGGARHLFGKNTLLYAENGRGKSTLSSVLTSCATRDTELIEDRITIGGQVQPAAKLLFESALAEYKNGSWSGYTPEILVYDGHFVNSNVHTGNEITSNQRANLLDFALGSSAVKARQREQKATLAEKRESSDVKEVRQKIEALLAGKMAVPQFRALKKDTKIDQKIARAEKRLSELVRSADIKRQPIPEQYEIPKLNIGEVVEVLNSTLESVHAKAAAKVSDHLASLKDANSAAWIRQGLDIANDDQCPFCGQDTSAVDLLDMYKIYFDQAYTDLQQSVGRTARQVLERTDLSQIGAFAKVRTRNNEILEQWKDYIRIPNLDDSQDEFARLALENLRESLESLFLRKEASLGDACVEDSQIEDLQAEWDRFTNVYKEENQVILSTLSDIGKYKKNLDASSLDEQRDELDNLRLVKLRYDADTVALLSTLSAAETSLKNARKAKKEARGELDQIMKDTLIQFKDTINDHLAAFNAEFRIAEFNHNYLGQAPRVEYQIRLRGESIELSGGRPTFATALSEGDKKTMGFAFFAASTLADPDLGEKIVVIDDPMSSLDAPRREHTMKVIEQISGEAKQLILMAHDGHFLRGVRDRLLRSGDAPDVTQVSLRMSSGHYSDIGLIDLDALCQSDYLRNYKLVSGVVSGELNGVDDVKSGAIALRPLLEGYLHRKYPEVIPTGVTLGSAITAIEDSSGSDSPCAAMASRVEELREMNAYASRFHHETQPDYVAAQCADHREVANHGKRILEFIHSA</sequence>
<feature type="domain" description="Protein CR006 P-loop" evidence="5">
    <location>
        <begin position="23"/>
        <end position="689"/>
    </location>
</feature>
<dbReference type="Proteomes" id="UP000549517">
    <property type="component" value="Unassembled WGS sequence"/>
</dbReference>
<accession>A0A849AYR3</accession>
<keyword evidence="3" id="KW-0742">SOS response</keyword>
<dbReference type="GO" id="GO:0009432">
    <property type="term" value="P:SOS response"/>
    <property type="evidence" value="ECO:0007669"/>
    <property type="project" value="UniProtKB-KW"/>
</dbReference>
<dbReference type="Gene3D" id="3.40.50.300">
    <property type="entry name" value="P-loop containing nucleotide triphosphate hydrolases"/>
    <property type="match status" value="1"/>
</dbReference>
<evidence type="ECO:0000256" key="3">
    <source>
        <dbReference type="ARBA" id="ARBA00023236"/>
    </source>
</evidence>
<name>A0A849AYR3_9MICO</name>
<dbReference type="GO" id="GO:0000731">
    <property type="term" value="P:DNA synthesis involved in DNA repair"/>
    <property type="evidence" value="ECO:0007669"/>
    <property type="project" value="TreeGrafter"/>
</dbReference>
<dbReference type="EMBL" id="JABEMC010000001">
    <property type="protein sequence ID" value="NNG78196.1"/>
    <property type="molecule type" value="Genomic_DNA"/>
</dbReference>
<dbReference type="GO" id="GO:0006302">
    <property type="term" value="P:double-strand break repair"/>
    <property type="evidence" value="ECO:0007669"/>
    <property type="project" value="TreeGrafter"/>
</dbReference>
<dbReference type="Pfam" id="PF13166">
    <property type="entry name" value="AAA_13"/>
    <property type="match status" value="1"/>
</dbReference>
<dbReference type="SUPFAM" id="SSF52540">
    <property type="entry name" value="P-loop containing nucleoside triphosphate hydrolases"/>
    <property type="match status" value="1"/>
</dbReference>
<keyword evidence="1" id="KW-0227">DNA damage</keyword>
<evidence type="ECO:0000313" key="6">
    <source>
        <dbReference type="EMBL" id="NNG78196.1"/>
    </source>
</evidence>
<organism evidence="6 7">
    <name type="scientific">Brevibacterium luteolum</name>
    <dbReference type="NCBI Taxonomy" id="199591"/>
    <lineage>
        <taxon>Bacteria</taxon>
        <taxon>Bacillati</taxon>
        <taxon>Actinomycetota</taxon>
        <taxon>Actinomycetes</taxon>
        <taxon>Micrococcales</taxon>
        <taxon>Brevibacteriaceae</taxon>
        <taxon>Brevibacterium</taxon>
    </lineage>
</organism>
<evidence type="ECO:0000313" key="7">
    <source>
        <dbReference type="Proteomes" id="UP000549517"/>
    </source>
</evidence>
<dbReference type="AlphaFoldDB" id="A0A849AYR3"/>
<feature type="coiled-coil region" evidence="4">
    <location>
        <begin position="446"/>
        <end position="473"/>
    </location>
</feature>
<dbReference type="PANTHER" id="PTHR32182:SF0">
    <property type="entry name" value="DNA REPLICATION AND REPAIR PROTEIN RECF"/>
    <property type="match status" value="1"/>
</dbReference>
<evidence type="ECO:0000256" key="2">
    <source>
        <dbReference type="ARBA" id="ARBA00023204"/>
    </source>
</evidence>
<dbReference type="PANTHER" id="PTHR32182">
    <property type="entry name" value="DNA REPLICATION AND REPAIR PROTEIN RECF"/>
    <property type="match status" value="1"/>
</dbReference>
<gene>
    <name evidence="6" type="ORF">HLA91_02250</name>
</gene>
<evidence type="ECO:0000256" key="4">
    <source>
        <dbReference type="SAM" id="Coils"/>
    </source>
</evidence>
<reference evidence="6 7" key="1">
    <citation type="submission" date="2020-05" db="EMBL/GenBank/DDBJ databases">
        <title>MicrobeNet Type strains.</title>
        <authorList>
            <person name="Nicholson A.C."/>
        </authorList>
    </citation>
    <scope>NUCLEOTIDE SEQUENCE [LARGE SCALE GENOMIC DNA]</scope>
    <source>
        <strain evidence="6 7">CCUG 46604</strain>
    </source>
</reference>
<dbReference type="InterPro" id="IPR026866">
    <property type="entry name" value="CR006_AAA"/>
</dbReference>
<proteinExistence type="predicted"/>
<comment type="caution">
    <text evidence="6">The sequence shown here is derived from an EMBL/GenBank/DDBJ whole genome shotgun (WGS) entry which is preliminary data.</text>
</comment>
<dbReference type="RefSeq" id="WP_170273323.1">
    <property type="nucleotide sequence ID" value="NZ_BAAAKH010000002.1"/>
</dbReference>
<evidence type="ECO:0000259" key="5">
    <source>
        <dbReference type="Pfam" id="PF13166"/>
    </source>
</evidence>
<keyword evidence="2" id="KW-0234">DNA repair</keyword>
<protein>
    <submittedName>
        <fullName evidence="6">AAA family ATPase</fullName>
    </submittedName>
</protein>
<keyword evidence="4" id="KW-0175">Coiled coil</keyword>
<dbReference type="InterPro" id="IPR027417">
    <property type="entry name" value="P-loop_NTPase"/>
</dbReference>
<evidence type="ECO:0000256" key="1">
    <source>
        <dbReference type="ARBA" id="ARBA00022763"/>
    </source>
</evidence>